<dbReference type="AlphaFoldDB" id="A0AAN9VMX5"/>
<name>A0AAN9VMX5_9ORTH</name>
<reference evidence="1 2" key="1">
    <citation type="submission" date="2024-03" db="EMBL/GenBank/DDBJ databases">
        <title>The genome assembly and annotation of the cricket Gryllus longicercus Weissman &amp; Gray.</title>
        <authorList>
            <person name="Szrajer S."/>
            <person name="Gray D."/>
            <person name="Ylla G."/>
        </authorList>
    </citation>
    <scope>NUCLEOTIDE SEQUENCE [LARGE SCALE GENOMIC DNA]</scope>
    <source>
        <strain evidence="1">DAG 2021-001</strain>
        <tissue evidence="1">Whole body minus gut</tissue>
    </source>
</reference>
<evidence type="ECO:0000313" key="1">
    <source>
        <dbReference type="EMBL" id="KAK7865222.1"/>
    </source>
</evidence>
<keyword evidence="2" id="KW-1185">Reference proteome</keyword>
<comment type="caution">
    <text evidence="1">The sequence shown here is derived from an EMBL/GenBank/DDBJ whole genome shotgun (WGS) entry which is preliminary data.</text>
</comment>
<gene>
    <name evidence="1" type="ORF">R5R35_003933</name>
</gene>
<organism evidence="1 2">
    <name type="scientific">Gryllus longicercus</name>
    <dbReference type="NCBI Taxonomy" id="2509291"/>
    <lineage>
        <taxon>Eukaryota</taxon>
        <taxon>Metazoa</taxon>
        <taxon>Ecdysozoa</taxon>
        <taxon>Arthropoda</taxon>
        <taxon>Hexapoda</taxon>
        <taxon>Insecta</taxon>
        <taxon>Pterygota</taxon>
        <taxon>Neoptera</taxon>
        <taxon>Polyneoptera</taxon>
        <taxon>Orthoptera</taxon>
        <taxon>Ensifera</taxon>
        <taxon>Gryllidea</taxon>
        <taxon>Grylloidea</taxon>
        <taxon>Gryllidae</taxon>
        <taxon>Gryllinae</taxon>
        <taxon>Gryllus</taxon>
    </lineage>
</organism>
<sequence length="203" mass="23601">MDNAKNKKYQKKWQKMKQLLKEFVFENAALCDEIACIHEKQIVICEENKFLLRRCRRLQSSMEQESDTLALQYSQIPMQKLSSKPSELRFRNNCGRGSNSCEVFETSGNAKRRVKHAKQNNESYSRGNFVPVLPAFTNNKTSLVNREENNVNLPSSKLEEYVLRVEDCLAMNGEFYEPVRKHSKPSNLISGALTNTEMNLFHW</sequence>
<protein>
    <submittedName>
        <fullName evidence="1">Uncharacterized protein</fullName>
    </submittedName>
</protein>
<proteinExistence type="predicted"/>
<dbReference type="EMBL" id="JAZDUA010000183">
    <property type="protein sequence ID" value="KAK7865222.1"/>
    <property type="molecule type" value="Genomic_DNA"/>
</dbReference>
<evidence type="ECO:0000313" key="2">
    <source>
        <dbReference type="Proteomes" id="UP001378592"/>
    </source>
</evidence>
<dbReference type="Proteomes" id="UP001378592">
    <property type="component" value="Unassembled WGS sequence"/>
</dbReference>
<accession>A0AAN9VMX5</accession>